<accession>A0ABR6RZ97</accession>
<evidence type="ECO:0000256" key="1">
    <source>
        <dbReference type="ARBA" id="ARBA00004141"/>
    </source>
</evidence>
<evidence type="ECO:0000313" key="7">
    <source>
        <dbReference type="EMBL" id="MBC1188463.1"/>
    </source>
</evidence>
<sequence>MTKIRTSFAYICVSGGCFLGHNAIMIAAEHLYAALWLAILLSFVITVTIGYVLHSVFTFKQALSPRAFGRYTLGMLLNIPLAYATTWFWYHWLGFPMLAAAPLASCCTIALNFFLSRWAISVSGRKARMPSSSPTVWK</sequence>
<feature type="transmembrane region" description="Helical" evidence="5">
    <location>
        <begin position="7"/>
        <end position="28"/>
    </location>
</feature>
<comment type="caution">
    <text evidence="7">The sequence shown here is derived from an EMBL/GenBank/DDBJ whole genome shotgun (WGS) entry which is preliminary data.</text>
</comment>
<evidence type="ECO:0000256" key="3">
    <source>
        <dbReference type="ARBA" id="ARBA00022989"/>
    </source>
</evidence>
<feature type="transmembrane region" description="Helical" evidence="5">
    <location>
        <begin position="98"/>
        <end position="120"/>
    </location>
</feature>
<dbReference type="InterPro" id="IPR007267">
    <property type="entry name" value="GtrA_DPMS_TM"/>
</dbReference>
<evidence type="ECO:0000256" key="4">
    <source>
        <dbReference type="ARBA" id="ARBA00023136"/>
    </source>
</evidence>
<evidence type="ECO:0000313" key="8">
    <source>
        <dbReference type="Proteomes" id="UP000607331"/>
    </source>
</evidence>
<dbReference type="EMBL" id="JABBJF010000031">
    <property type="protein sequence ID" value="MBC1188463.1"/>
    <property type="molecule type" value="Genomic_DNA"/>
</dbReference>
<comment type="subcellular location">
    <subcellularLocation>
        <location evidence="1">Membrane</location>
        <topology evidence="1">Multi-pass membrane protein</topology>
    </subcellularLocation>
</comment>
<organism evidence="7 8">
    <name type="scientific">Kluyvera sichuanensis</name>
    <dbReference type="NCBI Taxonomy" id="2725494"/>
    <lineage>
        <taxon>Bacteria</taxon>
        <taxon>Pseudomonadati</taxon>
        <taxon>Pseudomonadota</taxon>
        <taxon>Gammaproteobacteria</taxon>
        <taxon>Enterobacterales</taxon>
        <taxon>Enterobacteriaceae</taxon>
        <taxon>Kluyvera</taxon>
    </lineage>
</organism>
<evidence type="ECO:0000256" key="5">
    <source>
        <dbReference type="SAM" id="Phobius"/>
    </source>
</evidence>
<feature type="transmembrane region" description="Helical" evidence="5">
    <location>
        <begin position="34"/>
        <end position="59"/>
    </location>
</feature>
<proteinExistence type="predicted"/>
<name>A0ABR6RZ97_9ENTR</name>
<dbReference type="RefSeq" id="WP_185669624.1">
    <property type="nucleotide sequence ID" value="NZ_JABBJF010000031.1"/>
</dbReference>
<gene>
    <name evidence="7" type="ORF">HII27_22485</name>
</gene>
<feature type="transmembrane region" description="Helical" evidence="5">
    <location>
        <begin position="71"/>
        <end position="92"/>
    </location>
</feature>
<protein>
    <submittedName>
        <fullName evidence="7">GtrA family protein</fullName>
    </submittedName>
</protein>
<keyword evidence="2 5" id="KW-0812">Transmembrane</keyword>
<feature type="domain" description="GtrA/DPMS transmembrane" evidence="6">
    <location>
        <begin position="10"/>
        <end position="120"/>
    </location>
</feature>
<dbReference type="PROSITE" id="PS51257">
    <property type="entry name" value="PROKAR_LIPOPROTEIN"/>
    <property type="match status" value="1"/>
</dbReference>
<keyword evidence="3 5" id="KW-1133">Transmembrane helix</keyword>
<keyword evidence="4 5" id="KW-0472">Membrane</keyword>
<reference evidence="7 8" key="1">
    <citation type="submission" date="2020-04" db="EMBL/GenBank/DDBJ databases">
        <title>The draft genome of Kluyvera sichuanensis strain SCKS090646.</title>
        <authorList>
            <person name="Wei L."/>
            <person name="Liu L."/>
            <person name="Feng Y."/>
            <person name="Zong Z."/>
        </authorList>
    </citation>
    <scope>NUCLEOTIDE SEQUENCE [LARGE SCALE GENOMIC DNA]</scope>
    <source>
        <strain evidence="7 8">090646</strain>
    </source>
</reference>
<evidence type="ECO:0000259" key="6">
    <source>
        <dbReference type="Pfam" id="PF04138"/>
    </source>
</evidence>
<evidence type="ECO:0000256" key="2">
    <source>
        <dbReference type="ARBA" id="ARBA00022692"/>
    </source>
</evidence>
<dbReference type="Proteomes" id="UP000607331">
    <property type="component" value="Unassembled WGS sequence"/>
</dbReference>
<dbReference type="Pfam" id="PF04138">
    <property type="entry name" value="GtrA_DPMS_TM"/>
    <property type="match status" value="1"/>
</dbReference>
<keyword evidence="8" id="KW-1185">Reference proteome</keyword>